<keyword evidence="4" id="KW-1185">Reference proteome</keyword>
<keyword evidence="1" id="KW-0175">Coiled coil</keyword>
<evidence type="ECO:0000313" key="4">
    <source>
        <dbReference type="Proteomes" id="UP000485058"/>
    </source>
</evidence>
<dbReference type="PANTHER" id="PTHR14043">
    <property type="entry name" value="CCAAT DISPLACEMENT PROTEIN-RELATED"/>
    <property type="match status" value="1"/>
</dbReference>
<sequence length="87" mass="9661">MYHHASGIINLTLICASVRCGGKAMVATGGSQMDEVGMKIAEHQEEAMQNRKKLAEATREFKRQAPDIKGMGPLLKQYQDEIDRLSK</sequence>
<comment type="caution">
    <text evidence="3">The sequence shown here is derived from an EMBL/GenBank/DDBJ whole genome shotgun (WGS) entry which is preliminary data.</text>
</comment>
<evidence type="ECO:0000313" key="3">
    <source>
        <dbReference type="EMBL" id="GFH24594.1"/>
    </source>
</evidence>
<proteinExistence type="predicted"/>
<name>A0A6A0A060_HAELA</name>
<dbReference type="EMBL" id="BLLF01002579">
    <property type="protein sequence ID" value="GFH24594.1"/>
    <property type="molecule type" value="Genomic_DNA"/>
</dbReference>
<reference evidence="3 4" key="1">
    <citation type="submission" date="2020-02" db="EMBL/GenBank/DDBJ databases">
        <title>Draft genome sequence of Haematococcus lacustris strain NIES-144.</title>
        <authorList>
            <person name="Morimoto D."/>
            <person name="Nakagawa S."/>
            <person name="Yoshida T."/>
            <person name="Sawayama S."/>
        </authorList>
    </citation>
    <scope>NUCLEOTIDE SEQUENCE [LARGE SCALE GENOMIC DNA]</scope>
    <source>
        <strain evidence="3 4">NIES-144</strain>
    </source>
</reference>
<organism evidence="3 4">
    <name type="scientific">Haematococcus lacustris</name>
    <name type="common">Green alga</name>
    <name type="synonym">Haematococcus pluvialis</name>
    <dbReference type="NCBI Taxonomy" id="44745"/>
    <lineage>
        <taxon>Eukaryota</taxon>
        <taxon>Viridiplantae</taxon>
        <taxon>Chlorophyta</taxon>
        <taxon>core chlorophytes</taxon>
        <taxon>Chlorophyceae</taxon>
        <taxon>CS clade</taxon>
        <taxon>Chlamydomonadales</taxon>
        <taxon>Haematococcaceae</taxon>
        <taxon>Haematococcus</taxon>
    </lineage>
</organism>
<dbReference type="Pfam" id="PF25398">
    <property type="entry name" value="CUX1_N"/>
    <property type="match status" value="1"/>
</dbReference>
<dbReference type="PANTHER" id="PTHR14043:SF2">
    <property type="entry name" value="HOMEOBOX PROTEIN CUT"/>
    <property type="match status" value="1"/>
</dbReference>
<gene>
    <name evidence="3" type="ORF">HaLaN_22416</name>
</gene>
<feature type="domain" description="Cux N-terminal" evidence="2">
    <location>
        <begin position="31"/>
        <end position="87"/>
    </location>
</feature>
<evidence type="ECO:0000256" key="1">
    <source>
        <dbReference type="ARBA" id="ARBA00023054"/>
    </source>
</evidence>
<evidence type="ECO:0000259" key="2">
    <source>
        <dbReference type="Pfam" id="PF25398"/>
    </source>
</evidence>
<protein>
    <submittedName>
        <fullName evidence="3">CASP_C domain-containing protein</fullName>
    </submittedName>
</protein>
<dbReference type="InterPro" id="IPR057476">
    <property type="entry name" value="Cux_N"/>
</dbReference>
<dbReference type="Proteomes" id="UP000485058">
    <property type="component" value="Unassembled WGS sequence"/>
</dbReference>
<feature type="non-terminal residue" evidence="3">
    <location>
        <position position="87"/>
    </location>
</feature>
<dbReference type="AlphaFoldDB" id="A0A6A0A060"/>
<accession>A0A6A0A060</accession>